<evidence type="ECO:0000313" key="6">
    <source>
        <dbReference type="WBParaSite" id="NBR_0001067301-mRNA-1"/>
    </source>
</evidence>
<protein>
    <submittedName>
        <fullName evidence="6">Acyl_transf_3 domain-containing protein</fullName>
    </submittedName>
</protein>
<dbReference type="InterPro" id="IPR050879">
    <property type="entry name" value="Acyltransferase_3"/>
</dbReference>
<evidence type="ECO:0000313" key="5">
    <source>
        <dbReference type="Proteomes" id="UP000271162"/>
    </source>
</evidence>
<evidence type="ECO:0000313" key="4">
    <source>
        <dbReference type="EMBL" id="VDL74263.1"/>
    </source>
</evidence>
<sequence>MTSPPQPHNMKAREEPRGPAGTTTKTKRRKRPEEERFFVLSGYLMSMMCEREKRFKTTEIVRFYFRRIKRIVPLYVVVMMGCVTISELKLFGHNDDTNWNAVRSAAAFATNIRSTNSVQGYLEMLHIGTDFYTHMWSISLEMQFYLIFPLLFFVYKHLWDELAQYYLAGIAMISLAYHVTLPSSRAFNLVHARIWQFVIGPLCIFWTPHFHRVLSVLSAVSCLWPYTVLPSLLLRIAATVLTAATILSYSSDNCTILTRKPLTYIGDISYALYLVHWPIYILVRQDFFDAFRCEVLTETEAFEHCIYSEKNYMRAVQEYKPDSLFILTRHVTLTLLPPSTTKRQIDEYASNGANALNRLAQAVADKVFVLNAADLFNKSSSFGVAREIVERAVANCPKCSTLDYVPTFTVNGTFRFFNPNTHILNLNGYWHFTSHGLNQLKPLFKEICRNITRRN</sequence>
<organism evidence="6">
    <name type="scientific">Nippostrongylus brasiliensis</name>
    <name type="common">Rat hookworm</name>
    <dbReference type="NCBI Taxonomy" id="27835"/>
    <lineage>
        <taxon>Eukaryota</taxon>
        <taxon>Metazoa</taxon>
        <taxon>Ecdysozoa</taxon>
        <taxon>Nematoda</taxon>
        <taxon>Chromadorea</taxon>
        <taxon>Rhabditida</taxon>
        <taxon>Rhabditina</taxon>
        <taxon>Rhabditomorpha</taxon>
        <taxon>Strongyloidea</taxon>
        <taxon>Heligmosomidae</taxon>
        <taxon>Nippostrongylus</taxon>
    </lineage>
</organism>
<feature type="transmembrane region" description="Helical" evidence="2">
    <location>
        <begin position="134"/>
        <end position="155"/>
    </location>
</feature>
<dbReference type="GO" id="GO:0016747">
    <property type="term" value="F:acyltransferase activity, transferring groups other than amino-acyl groups"/>
    <property type="evidence" value="ECO:0007669"/>
    <property type="project" value="InterPro"/>
</dbReference>
<dbReference type="Pfam" id="PF01757">
    <property type="entry name" value="Acyl_transf_3"/>
    <property type="match status" value="1"/>
</dbReference>
<keyword evidence="2" id="KW-0812">Transmembrane</keyword>
<dbReference type="AlphaFoldDB" id="A0A0N4Y473"/>
<keyword evidence="2" id="KW-1133">Transmembrane helix</keyword>
<proteinExistence type="predicted"/>
<dbReference type="PANTHER" id="PTHR23028:SF53">
    <property type="entry name" value="ACYL_TRANSF_3 DOMAIN-CONTAINING PROTEIN"/>
    <property type="match status" value="1"/>
</dbReference>
<reference evidence="6" key="1">
    <citation type="submission" date="2016-04" db="UniProtKB">
        <authorList>
            <consortium name="WormBaseParasite"/>
        </authorList>
    </citation>
    <scope>IDENTIFICATION</scope>
</reference>
<feature type="region of interest" description="Disordered" evidence="1">
    <location>
        <begin position="1"/>
        <end position="31"/>
    </location>
</feature>
<feature type="transmembrane region" description="Helical" evidence="2">
    <location>
        <begin position="232"/>
        <end position="250"/>
    </location>
</feature>
<name>A0A0N4Y473_NIPBR</name>
<evidence type="ECO:0000256" key="2">
    <source>
        <dbReference type="SAM" id="Phobius"/>
    </source>
</evidence>
<reference evidence="4 5" key="2">
    <citation type="submission" date="2018-11" db="EMBL/GenBank/DDBJ databases">
        <authorList>
            <consortium name="Pathogen Informatics"/>
        </authorList>
    </citation>
    <scope>NUCLEOTIDE SEQUENCE [LARGE SCALE GENOMIC DNA]</scope>
</reference>
<dbReference type="PANTHER" id="PTHR23028">
    <property type="entry name" value="ACETYLTRANSFERASE"/>
    <property type="match status" value="1"/>
</dbReference>
<keyword evidence="5" id="KW-1185">Reference proteome</keyword>
<dbReference type="GO" id="GO:0000271">
    <property type="term" value="P:polysaccharide biosynthetic process"/>
    <property type="evidence" value="ECO:0007669"/>
    <property type="project" value="TreeGrafter"/>
</dbReference>
<feature type="transmembrane region" description="Helical" evidence="2">
    <location>
        <begin position="72"/>
        <end position="91"/>
    </location>
</feature>
<dbReference type="WBParaSite" id="NBR_0001067301-mRNA-1">
    <property type="protein sequence ID" value="NBR_0001067301-mRNA-1"/>
    <property type="gene ID" value="NBR_0001067301"/>
</dbReference>
<dbReference type="STRING" id="27835.A0A0N4Y473"/>
<dbReference type="EMBL" id="UYSL01020364">
    <property type="protein sequence ID" value="VDL74263.1"/>
    <property type="molecule type" value="Genomic_DNA"/>
</dbReference>
<keyword evidence="2" id="KW-0472">Membrane</keyword>
<evidence type="ECO:0000256" key="1">
    <source>
        <dbReference type="SAM" id="MobiDB-lite"/>
    </source>
</evidence>
<feature type="domain" description="Acyltransferase 3" evidence="3">
    <location>
        <begin position="37"/>
        <end position="290"/>
    </location>
</feature>
<accession>A0A0N4Y473</accession>
<dbReference type="Proteomes" id="UP000271162">
    <property type="component" value="Unassembled WGS sequence"/>
</dbReference>
<feature type="transmembrane region" description="Helical" evidence="2">
    <location>
        <begin position="192"/>
        <end position="211"/>
    </location>
</feature>
<feature type="transmembrane region" description="Helical" evidence="2">
    <location>
        <begin position="262"/>
        <end position="283"/>
    </location>
</feature>
<dbReference type="GO" id="GO:0016020">
    <property type="term" value="C:membrane"/>
    <property type="evidence" value="ECO:0007669"/>
    <property type="project" value="TreeGrafter"/>
</dbReference>
<gene>
    <name evidence="4" type="ORF">NBR_LOCUS10674</name>
</gene>
<dbReference type="InterPro" id="IPR002656">
    <property type="entry name" value="Acyl_transf_3_dom"/>
</dbReference>
<evidence type="ECO:0000259" key="3">
    <source>
        <dbReference type="Pfam" id="PF01757"/>
    </source>
</evidence>
<feature type="transmembrane region" description="Helical" evidence="2">
    <location>
        <begin position="162"/>
        <end position="180"/>
    </location>
</feature>